<evidence type="ECO:0000313" key="2">
    <source>
        <dbReference type="Proteomes" id="UP001596513"/>
    </source>
</evidence>
<comment type="caution">
    <text evidence="1">The sequence shown here is derived from an EMBL/GenBank/DDBJ whole genome shotgun (WGS) entry which is preliminary data.</text>
</comment>
<gene>
    <name evidence="1" type="ORF">ACFQT0_27255</name>
</gene>
<dbReference type="EMBL" id="JBHTEK010000003">
    <property type="protein sequence ID" value="MFC7670666.1"/>
    <property type="molecule type" value="Genomic_DNA"/>
</dbReference>
<organism evidence="1 2">
    <name type="scientific">Hymenobacter humi</name>
    <dbReference type="NCBI Taxonomy" id="1411620"/>
    <lineage>
        <taxon>Bacteria</taxon>
        <taxon>Pseudomonadati</taxon>
        <taxon>Bacteroidota</taxon>
        <taxon>Cytophagia</taxon>
        <taxon>Cytophagales</taxon>
        <taxon>Hymenobacteraceae</taxon>
        <taxon>Hymenobacter</taxon>
    </lineage>
</organism>
<keyword evidence="2" id="KW-1185">Reference proteome</keyword>
<protein>
    <recommendedName>
        <fullName evidence="3">Apea-like HEPN domain-containing protein</fullName>
    </recommendedName>
</protein>
<evidence type="ECO:0008006" key="3">
    <source>
        <dbReference type="Google" id="ProtNLM"/>
    </source>
</evidence>
<reference evidence="2" key="1">
    <citation type="journal article" date="2019" name="Int. J. Syst. Evol. Microbiol.">
        <title>The Global Catalogue of Microorganisms (GCM) 10K type strain sequencing project: providing services to taxonomists for standard genome sequencing and annotation.</title>
        <authorList>
            <consortium name="The Broad Institute Genomics Platform"/>
            <consortium name="The Broad Institute Genome Sequencing Center for Infectious Disease"/>
            <person name="Wu L."/>
            <person name="Ma J."/>
        </authorList>
    </citation>
    <scope>NUCLEOTIDE SEQUENCE [LARGE SCALE GENOMIC DNA]</scope>
    <source>
        <strain evidence="2">JCM 19635</strain>
    </source>
</reference>
<evidence type="ECO:0000313" key="1">
    <source>
        <dbReference type="EMBL" id="MFC7670666.1"/>
    </source>
</evidence>
<sequence>MEWPVLPGHDDKKFDEFYSIGSESLVYVFFATAKSKYDDEIGKHIEYIRKLRNQIVHGISRSKISPSVLLVNILDTYTFFEGKDSWWDNLRNYYLEHPFNREMDQSELETVVFVEKLIYTWKRVGKSSFSKHFSVNTKARSYFCPFCLPEDRVLLKRYDYKWAFLFPEKENAKLIRCINCTNDNEVTRISCPLDNCLGTVIWEDHLCLTCGQDVSNELVEKKKHISGILEFLCSTATT</sequence>
<name>A0ABW2UCX6_9BACT</name>
<accession>A0ABW2UCX6</accession>
<dbReference type="Proteomes" id="UP001596513">
    <property type="component" value="Unassembled WGS sequence"/>
</dbReference>
<dbReference type="RefSeq" id="WP_380206371.1">
    <property type="nucleotide sequence ID" value="NZ_JBHTEK010000003.1"/>
</dbReference>
<proteinExistence type="predicted"/>